<proteinExistence type="predicted"/>
<feature type="compositionally biased region" description="Low complexity" evidence="1">
    <location>
        <begin position="295"/>
        <end position="317"/>
    </location>
</feature>
<feature type="compositionally biased region" description="Polar residues" evidence="1">
    <location>
        <begin position="136"/>
        <end position="163"/>
    </location>
</feature>
<reference evidence="2 3" key="1">
    <citation type="submission" date="2023-01" db="EMBL/GenBank/DDBJ databases">
        <title>Analysis of 21 Apiospora genomes using comparative genomics revels a genus with tremendous synthesis potential of carbohydrate active enzymes and secondary metabolites.</title>
        <authorList>
            <person name="Sorensen T."/>
        </authorList>
    </citation>
    <scope>NUCLEOTIDE SEQUENCE [LARGE SCALE GENOMIC DNA]</scope>
    <source>
        <strain evidence="2 3">CBS 33761</strain>
    </source>
</reference>
<dbReference type="EMBL" id="JAQQWK010000009">
    <property type="protein sequence ID" value="KAK8034583.1"/>
    <property type="molecule type" value="Genomic_DNA"/>
</dbReference>
<evidence type="ECO:0000256" key="1">
    <source>
        <dbReference type="SAM" id="MobiDB-lite"/>
    </source>
</evidence>
<protein>
    <submittedName>
        <fullName evidence="2">Uncharacterized protein</fullName>
    </submittedName>
</protein>
<keyword evidence="3" id="KW-1185">Reference proteome</keyword>
<sequence>MASNRGATNLQAIIDQLKRSATDAQRNKSTIDDEVPAGEEAGPVDDPLSPKKPQSNAAITNIGKDSLTGENDVRNNTSKSEGFQETVEEEEVPSDKEQEVAHFPSQVESQQRPTKKGASHVPSESSRPKAVPPFISLSQSGTSAKNRGNNGNEDHAVSSSPSSPRKLGPRSWIVRCTEINDLVAADLSRLCVLKGQVQELLSLSSQLVSSDHRWSNWVSLMAEAETDQEEEDFDFRYNERLQRLAAEPDVLVDELRVLQKALGTTLPPTRRVSVVFAREPGSPKAAKAGMSENGTSSSAATASTSTSTSTSRRTSTTGTYEDLEGLRTRWASLSKRVIALSSHLDKIVKAAVVACRKSGAHPERPALVAKLKQLVAEAQPGTIYKQYEEVGLGQVIQEVYPQGRPELEISSDDGLRGQKKSAAALVLAAATEALRAVPIPGLDTAHVLLISGACVFEAVSYCATGGAAVVVLLL</sequence>
<feature type="compositionally biased region" description="Basic and acidic residues" evidence="1">
    <location>
        <begin position="18"/>
        <end position="31"/>
    </location>
</feature>
<gene>
    <name evidence="2" type="ORF">PG993_009578</name>
</gene>
<accession>A0ABR1SJS0</accession>
<name>A0ABR1SJS0_9PEZI</name>
<feature type="region of interest" description="Disordered" evidence="1">
    <location>
        <begin position="18"/>
        <end position="168"/>
    </location>
</feature>
<feature type="region of interest" description="Disordered" evidence="1">
    <location>
        <begin position="282"/>
        <end position="320"/>
    </location>
</feature>
<comment type="caution">
    <text evidence="2">The sequence shown here is derived from an EMBL/GenBank/DDBJ whole genome shotgun (WGS) entry which is preliminary data.</text>
</comment>
<evidence type="ECO:0000313" key="2">
    <source>
        <dbReference type="EMBL" id="KAK8034583.1"/>
    </source>
</evidence>
<organism evidence="2 3">
    <name type="scientific">Apiospora rasikravindrae</name>
    <dbReference type="NCBI Taxonomy" id="990691"/>
    <lineage>
        <taxon>Eukaryota</taxon>
        <taxon>Fungi</taxon>
        <taxon>Dikarya</taxon>
        <taxon>Ascomycota</taxon>
        <taxon>Pezizomycotina</taxon>
        <taxon>Sordariomycetes</taxon>
        <taxon>Xylariomycetidae</taxon>
        <taxon>Amphisphaeriales</taxon>
        <taxon>Apiosporaceae</taxon>
        <taxon>Apiospora</taxon>
    </lineage>
</organism>
<dbReference type="Proteomes" id="UP001444661">
    <property type="component" value="Unassembled WGS sequence"/>
</dbReference>
<evidence type="ECO:0000313" key="3">
    <source>
        <dbReference type="Proteomes" id="UP001444661"/>
    </source>
</evidence>